<dbReference type="EMBL" id="CP055901">
    <property type="protein sequence ID" value="QKX61412.1"/>
    <property type="molecule type" value="Genomic_DNA"/>
</dbReference>
<gene>
    <name evidence="1" type="ORF">TRUGW13939_08560</name>
</gene>
<proteinExistence type="predicted"/>
<dbReference type="KEGG" id="trg:TRUGW13939_08560"/>
<dbReference type="AlphaFoldDB" id="A0A7H8R4Y5"/>
<dbReference type="Proteomes" id="UP000509510">
    <property type="component" value="Chromosome IV"/>
</dbReference>
<dbReference type="RefSeq" id="XP_035347586.1">
    <property type="nucleotide sequence ID" value="XM_035491693.1"/>
</dbReference>
<dbReference type="GeneID" id="55996048"/>
<organism evidence="1 2">
    <name type="scientific">Talaromyces rugulosus</name>
    <name type="common">Penicillium rugulosum</name>
    <dbReference type="NCBI Taxonomy" id="121627"/>
    <lineage>
        <taxon>Eukaryota</taxon>
        <taxon>Fungi</taxon>
        <taxon>Dikarya</taxon>
        <taxon>Ascomycota</taxon>
        <taxon>Pezizomycotina</taxon>
        <taxon>Eurotiomycetes</taxon>
        <taxon>Eurotiomycetidae</taxon>
        <taxon>Eurotiales</taxon>
        <taxon>Trichocomaceae</taxon>
        <taxon>Talaromyces</taxon>
        <taxon>Talaromyces sect. Islandici</taxon>
    </lineage>
</organism>
<sequence>MHYHAYYVAVLDQALSVVLDLKDWTAYPHGAETDSANSQYFAIIPETDEAVAPDGDACETLIQNMQAHWRSVQEAADRKIQAGQVDEANPWLRRTEWVKYLGEFDIPDLI</sequence>
<dbReference type="OrthoDB" id="4353649at2759"/>
<evidence type="ECO:0000313" key="1">
    <source>
        <dbReference type="EMBL" id="QKX61412.1"/>
    </source>
</evidence>
<reference evidence="2" key="1">
    <citation type="submission" date="2020-06" db="EMBL/GenBank/DDBJ databases">
        <title>A chromosome-scale genome assembly of Talaromyces rugulosus W13939.</title>
        <authorList>
            <person name="Wang B."/>
            <person name="Guo L."/>
            <person name="Ye K."/>
            <person name="Wang L."/>
        </authorList>
    </citation>
    <scope>NUCLEOTIDE SEQUENCE [LARGE SCALE GENOMIC DNA]</scope>
    <source>
        <strain evidence="2">W13939</strain>
    </source>
</reference>
<protein>
    <submittedName>
        <fullName evidence="1">Uncharacterized protein</fullName>
    </submittedName>
</protein>
<name>A0A7H8R4Y5_TALRU</name>
<accession>A0A7H8R4Y5</accession>
<keyword evidence="2" id="KW-1185">Reference proteome</keyword>
<evidence type="ECO:0000313" key="2">
    <source>
        <dbReference type="Proteomes" id="UP000509510"/>
    </source>
</evidence>